<dbReference type="Gene3D" id="1.20.1250.20">
    <property type="entry name" value="MFS general substrate transporter like domains"/>
    <property type="match status" value="2"/>
</dbReference>
<evidence type="ECO:0000313" key="3">
    <source>
        <dbReference type="EMBL" id="KAK6195533.1"/>
    </source>
</evidence>
<feature type="transmembrane region" description="Helical" evidence="2">
    <location>
        <begin position="97"/>
        <end position="115"/>
    </location>
</feature>
<dbReference type="InterPro" id="IPR050327">
    <property type="entry name" value="Proton-linked_MCT"/>
</dbReference>
<dbReference type="EMBL" id="JAZGQO010000001">
    <property type="protein sequence ID" value="KAK6195533.1"/>
    <property type="molecule type" value="Genomic_DNA"/>
</dbReference>
<proteinExistence type="predicted"/>
<dbReference type="Proteomes" id="UP001347796">
    <property type="component" value="Unassembled WGS sequence"/>
</dbReference>
<keyword evidence="2" id="KW-0472">Membrane</keyword>
<dbReference type="InterPro" id="IPR011701">
    <property type="entry name" value="MFS"/>
</dbReference>
<organism evidence="3 4">
    <name type="scientific">Patella caerulea</name>
    <name type="common">Rayed Mediterranean limpet</name>
    <dbReference type="NCBI Taxonomy" id="87958"/>
    <lineage>
        <taxon>Eukaryota</taxon>
        <taxon>Metazoa</taxon>
        <taxon>Spiralia</taxon>
        <taxon>Lophotrochozoa</taxon>
        <taxon>Mollusca</taxon>
        <taxon>Gastropoda</taxon>
        <taxon>Patellogastropoda</taxon>
        <taxon>Patelloidea</taxon>
        <taxon>Patellidae</taxon>
        <taxon>Patella</taxon>
    </lineage>
</organism>
<feature type="region of interest" description="Disordered" evidence="1">
    <location>
        <begin position="423"/>
        <end position="454"/>
    </location>
</feature>
<protein>
    <submittedName>
        <fullName evidence="3">Uncharacterized protein</fullName>
    </submittedName>
</protein>
<evidence type="ECO:0000313" key="4">
    <source>
        <dbReference type="Proteomes" id="UP001347796"/>
    </source>
</evidence>
<feature type="transmembrane region" description="Helical" evidence="2">
    <location>
        <begin position="362"/>
        <end position="381"/>
    </location>
</feature>
<feature type="transmembrane region" description="Helical" evidence="2">
    <location>
        <begin position="186"/>
        <end position="204"/>
    </location>
</feature>
<keyword evidence="4" id="KW-1185">Reference proteome</keyword>
<name>A0AAN8KI91_PATCE</name>
<dbReference type="Pfam" id="PF07690">
    <property type="entry name" value="MFS_1"/>
    <property type="match status" value="1"/>
</dbReference>
<dbReference type="PANTHER" id="PTHR11360:SF284">
    <property type="entry name" value="EG:103B4.3 PROTEIN-RELATED"/>
    <property type="match status" value="1"/>
</dbReference>
<feature type="transmembrane region" description="Helical" evidence="2">
    <location>
        <begin position="240"/>
        <end position="266"/>
    </location>
</feature>
<feature type="compositionally biased region" description="Polar residues" evidence="1">
    <location>
        <begin position="438"/>
        <end position="454"/>
    </location>
</feature>
<feature type="transmembrane region" description="Helical" evidence="2">
    <location>
        <begin position="153"/>
        <end position="174"/>
    </location>
</feature>
<comment type="caution">
    <text evidence="3">The sequence shown here is derived from an EMBL/GenBank/DDBJ whole genome shotgun (WGS) entry which is preliminary data.</text>
</comment>
<dbReference type="GO" id="GO:0008028">
    <property type="term" value="F:monocarboxylic acid transmembrane transporter activity"/>
    <property type="evidence" value="ECO:0007669"/>
    <property type="project" value="TreeGrafter"/>
</dbReference>
<dbReference type="AlphaFoldDB" id="A0AAN8KI91"/>
<dbReference type="SUPFAM" id="SSF103473">
    <property type="entry name" value="MFS general substrate transporter"/>
    <property type="match status" value="1"/>
</dbReference>
<feature type="transmembrane region" description="Helical" evidence="2">
    <location>
        <begin position="393"/>
        <end position="415"/>
    </location>
</feature>
<dbReference type="PANTHER" id="PTHR11360">
    <property type="entry name" value="MONOCARBOXYLATE TRANSPORTER"/>
    <property type="match status" value="1"/>
</dbReference>
<accession>A0AAN8KI91</accession>
<sequence>MICFLSTVNSLVEMEITTDDPNIDRGRAWIVLVSSFFGMFIFAAFMHGNGVFTAAILEHLTTDISKASWVGSTQLIMMHVPGPLCGIITSQLGCGRTTFLAGIIILGGMIGAYFSTSITGLTLTAGAIAGFGIGLILNTSNTIVGHYFIKRRALASAIVMSGSGIGILVTGPMVQFLTDKYGVEGAYLIQGAFGFNACVLGYLMKPSAIERNKSNRNMNASKSIVQNLKKYRDIATNVSYVSYLMSFGCLYVAENIAIVHLANYVLYKGSTIYQAASLFTAKGFGSLSGRLLMGVVASDPRIKPEILHTSIMGVLGSIFTVFPVYSDNYEPQLIFALACGLYTGALDSLITPISVHYTGVTNLAYCYGLLALLVGISALIGPPLAATLVKSGLSYDICFILGGGAFWLGCCLGLGMMMTKPKNNNEDMERRRDKKTSTRSGTDTICTRNSRQCQ</sequence>
<keyword evidence="2" id="KW-1133">Transmembrane helix</keyword>
<feature type="transmembrane region" description="Helical" evidence="2">
    <location>
        <begin position="272"/>
        <end position="293"/>
    </location>
</feature>
<keyword evidence="2" id="KW-0812">Transmembrane</keyword>
<reference evidence="3 4" key="1">
    <citation type="submission" date="2024-01" db="EMBL/GenBank/DDBJ databases">
        <title>The genome of the rayed Mediterranean limpet Patella caerulea (Linnaeus, 1758).</title>
        <authorList>
            <person name="Anh-Thu Weber A."/>
            <person name="Halstead-Nussloch G."/>
        </authorList>
    </citation>
    <scope>NUCLEOTIDE SEQUENCE [LARGE SCALE GENOMIC DNA]</scope>
    <source>
        <strain evidence="3">AATW-2023a</strain>
        <tissue evidence="3">Whole specimen</tissue>
    </source>
</reference>
<feature type="transmembrane region" description="Helical" evidence="2">
    <location>
        <begin position="121"/>
        <end position="141"/>
    </location>
</feature>
<feature type="transmembrane region" description="Helical" evidence="2">
    <location>
        <begin position="332"/>
        <end position="350"/>
    </location>
</feature>
<evidence type="ECO:0000256" key="2">
    <source>
        <dbReference type="SAM" id="Phobius"/>
    </source>
</evidence>
<feature type="transmembrane region" description="Helical" evidence="2">
    <location>
        <begin position="305"/>
        <end position="326"/>
    </location>
</feature>
<evidence type="ECO:0000256" key="1">
    <source>
        <dbReference type="SAM" id="MobiDB-lite"/>
    </source>
</evidence>
<gene>
    <name evidence="3" type="ORF">SNE40_000943</name>
</gene>
<feature type="transmembrane region" description="Helical" evidence="2">
    <location>
        <begin position="28"/>
        <end position="46"/>
    </location>
</feature>
<dbReference type="InterPro" id="IPR036259">
    <property type="entry name" value="MFS_trans_sf"/>
</dbReference>